<feature type="transmembrane region" description="Helical" evidence="1">
    <location>
        <begin position="96"/>
        <end position="114"/>
    </location>
</feature>
<reference evidence="2" key="1">
    <citation type="submission" date="2021-04" db="EMBL/GenBank/DDBJ databases">
        <authorList>
            <person name="Rodrigo-Torres L."/>
            <person name="Arahal R. D."/>
            <person name="Lucena T."/>
        </authorList>
    </citation>
    <scope>NUCLEOTIDE SEQUENCE</scope>
    <source>
        <strain evidence="2">AS29M-1</strain>
    </source>
</reference>
<keyword evidence="1" id="KW-1133">Transmembrane helix</keyword>
<dbReference type="EMBL" id="OU015584">
    <property type="protein sequence ID" value="CAG5082927.1"/>
    <property type="molecule type" value="Genomic_DNA"/>
</dbReference>
<name>A0A916JNI3_9FLAO</name>
<dbReference type="Proteomes" id="UP000683507">
    <property type="component" value="Chromosome"/>
</dbReference>
<keyword evidence="1" id="KW-0472">Membrane</keyword>
<gene>
    <name evidence="2" type="ORF">CRYO30217_02045</name>
</gene>
<evidence type="ECO:0000313" key="2">
    <source>
        <dbReference type="EMBL" id="CAG5082927.1"/>
    </source>
</evidence>
<dbReference type="RefSeq" id="WP_258542252.1">
    <property type="nucleotide sequence ID" value="NZ_OU015584.1"/>
</dbReference>
<protein>
    <submittedName>
        <fullName evidence="2">Uncharacterized protein</fullName>
    </submittedName>
</protein>
<sequence length="124" mass="13487">MNKAFPILFILTGCFAILGALYTWGDGNIFNQHELAKILIPWADLILTGPLSLVSGIGMLKEKKWGTQLALVTSGIYIFGSVLVFITIIWKADFDILLIVPAASGFVIAVLYVLEELNQSSSSP</sequence>
<evidence type="ECO:0000256" key="1">
    <source>
        <dbReference type="SAM" id="Phobius"/>
    </source>
</evidence>
<organism evidence="2 3">
    <name type="scientific">Parvicella tangerina</name>
    <dbReference type="NCBI Taxonomy" id="2829795"/>
    <lineage>
        <taxon>Bacteria</taxon>
        <taxon>Pseudomonadati</taxon>
        <taxon>Bacteroidota</taxon>
        <taxon>Flavobacteriia</taxon>
        <taxon>Flavobacteriales</taxon>
        <taxon>Parvicellaceae</taxon>
        <taxon>Parvicella</taxon>
    </lineage>
</organism>
<dbReference type="AlphaFoldDB" id="A0A916JNI3"/>
<keyword evidence="1" id="KW-0812">Transmembrane</keyword>
<proteinExistence type="predicted"/>
<feature type="transmembrane region" description="Helical" evidence="1">
    <location>
        <begin position="39"/>
        <end position="57"/>
    </location>
</feature>
<evidence type="ECO:0000313" key="3">
    <source>
        <dbReference type="Proteomes" id="UP000683507"/>
    </source>
</evidence>
<feature type="transmembrane region" description="Helical" evidence="1">
    <location>
        <begin position="69"/>
        <end position="90"/>
    </location>
</feature>
<accession>A0A916JNI3</accession>
<keyword evidence="3" id="KW-1185">Reference proteome</keyword>
<dbReference type="KEGG" id="ptan:CRYO30217_02045"/>